<comment type="catalytic activity">
    <reaction evidence="10">
        <text>5-amino-1-(5-phospho-D-ribosyl)imidazole-4-carboxylate + L-aspartate + ATP = (2S)-2-[5-amino-1-(5-phospho-beta-D-ribosyl)imidazole-4-carboxamido]succinate + ADP + phosphate + 2 H(+)</text>
        <dbReference type="Rhea" id="RHEA:22628"/>
        <dbReference type="ChEBI" id="CHEBI:15378"/>
        <dbReference type="ChEBI" id="CHEBI:29991"/>
        <dbReference type="ChEBI" id="CHEBI:30616"/>
        <dbReference type="ChEBI" id="CHEBI:43474"/>
        <dbReference type="ChEBI" id="CHEBI:58443"/>
        <dbReference type="ChEBI" id="CHEBI:77657"/>
        <dbReference type="ChEBI" id="CHEBI:456216"/>
        <dbReference type="EC" id="6.3.2.6"/>
    </reaction>
</comment>
<evidence type="ECO:0000313" key="12">
    <source>
        <dbReference type="EMBL" id="SUZ85720.1"/>
    </source>
</evidence>
<organism evidence="12">
    <name type="scientific">marine metagenome</name>
    <dbReference type="NCBI Taxonomy" id="408172"/>
    <lineage>
        <taxon>unclassified sequences</taxon>
        <taxon>metagenomes</taxon>
        <taxon>ecological metagenomes</taxon>
    </lineage>
</organism>
<dbReference type="EC" id="6.3.2.6" evidence="3"/>
<gene>
    <name evidence="12" type="ORF">METZ01_LOCUS38574</name>
</gene>
<evidence type="ECO:0000256" key="3">
    <source>
        <dbReference type="ARBA" id="ARBA00012217"/>
    </source>
</evidence>
<evidence type="ECO:0000256" key="7">
    <source>
        <dbReference type="ARBA" id="ARBA00022755"/>
    </source>
</evidence>
<dbReference type="InterPro" id="IPR028923">
    <property type="entry name" value="SAICAR_synt/ADE2_N"/>
</dbReference>
<dbReference type="NCBIfam" id="TIGR00081">
    <property type="entry name" value="purC"/>
    <property type="match status" value="1"/>
</dbReference>
<reference evidence="12" key="1">
    <citation type="submission" date="2018-05" db="EMBL/GenBank/DDBJ databases">
        <authorList>
            <person name="Lanie J.A."/>
            <person name="Ng W.-L."/>
            <person name="Kazmierczak K.M."/>
            <person name="Andrzejewski T.M."/>
            <person name="Davidsen T.M."/>
            <person name="Wayne K.J."/>
            <person name="Tettelin H."/>
            <person name="Glass J.I."/>
            <person name="Rusch D."/>
            <person name="Podicherti R."/>
            <person name="Tsui H.-C.T."/>
            <person name="Winkler M.E."/>
        </authorList>
    </citation>
    <scope>NUCLEOTIDE SEQUENCE</scope>
</reference>
<dbReference type="GO" id="GO:0005524">
    <property type="term" value="F:ATP binding"/>
    <property type="evidence" value="ECO:0007669"/>
    <property type="project" value="UniProtKB-KW"/>
</dbReference>
<dbReference type="HAMAP" id="MF_00137">
    <property type="entry name" value="SAICAR_synth"/>
    <property type="match status" value="1"/>
</dbReference>
<dbReference type="InterPro" id="IPR050089">
    <property type="entry name" value="SAICAR_synthetase"/>
</dbReference>
<dbReference type="GO" id="GO:0004639">
    <property type="term" value="F:phosphoribosylaminoimidazolesuccinocarboxamide synthase activity"/>
    <property type="evidence" value="ECO:0007669"/>
    <property type="project" value="UniProtKB-EC"/>
</dbReference>
<evidence type="ECO:0000259" key="11">
    <source>
        <dbReference type="Pfam" id="PF01259"/>
    </source>
</evidence>
<accession>A0A381R2J4</accession>
<evidence type="ECO:0000256" key="10">
    <source>
        <dbReference type="ARBA" id="ARBA00048475"/>
    </source>
</evidence>
<dbReference type="PROSITE" id="PS01058">
    <property type="entry name" value="SAICAR_SYNTHETASE_2"/>
    <property type="match status" value="1"/>
</dbReference>
<dbReference type="EMBL" id="UINC01001649">
    <property type="protein sequence ID" value="SUZ85720.1"/>
    <property type="molecule type" value="Genomic_DNA"/>
</dbReference>
<dbReference type="SUPFAM" id="SSF56104">
    <property type="entry name" value="SAICAR synthase-like"/>
    <property type="match status" value="1"/>
</dbReference>
<dbReference type="AlphaFoldDB" id="A0A381R2J4"/>
<dbReference type="GO" id="GO:0006189">
    <property type="term" value="P:'de novo' IMP biosynthetic process"/>
    <property type="evidence" value="ECO:0007669"/>
    <property type="project" value="UniProtKB-UniPathway"/>
</dbReference>
<evidence type="ECO:0000256" key="6">
    <source>
        <dbReference type="ARBA" id="ARBA00022741"/>
    </source>
</evidence>
<evidence type="ECO:0000256" key="2">
    <source>
        <dbReference type="ARBA" id="ARBA00010190"/>
    </source>
</evidence>
<keyword evidence="6" id="KW-0547">Nucleotide-binding</keyword>
<dbReference type="GO" id="GO:0009236">
    <property type="term" value="P:cobalamin biosynthetic process"/>
    <property type="evidence" value="ECO:0007669"/>
    <property type="project" value="InterPro"/>
</dbReference>
<dbReference type="CDD" id="cd01415">
    <property type="entry name" value="SAICAR_synt_PurC"/>
    <property type="match status" value="1"/>
</dbReference>
<sequence>MEDIEKGKLISSGKAKSLYETSNPDYYFMHYRDDTSAFDGVKKESLEGKGAINNKFNAFIMDILEKEGVPTHFERLLSETESLVKRLEMVPVECVIRNIAAGSICKRLGIEEGLDLNPPTFEFFYKDDELHDPMINEYHIESFDWATENQVVQMKEKTFQVNEILKKLFADAGMILVDYKLEFGSFKGELLLGDEFTPDGCRVWDSETREKLDKDRFRQDLGDVVESYQIIAKKLGIE</sequence>
<dbReference type="InterPro" id="IPR033934">
    <property type="entry name" value="SAICAR_synt_PurC"/>
</dbReference>
<dbReference type="InterPro" id="IPR001636">
    <property type="entry name" value="SAICAR_synth"/>
</dbReference>
<evidence type="ECO:0000256" key="8">
    <source>
        <dbReference type="ARBA" id="ARBA00022840"/>
    </source>
</evidence>
<evidence type="ECO:0000256" key="5">
    <source>
        <dbReference type="ARBA" id="ARBA00022598"/>
    </source>
</evidence>
<dbReference type="GO" id="GO:0005829">
    <property type="term" value="C:cytosol"/>
    <property type="evidence" value="ECO:0007669"/>
    <property type="project" value="TreeGrafter"/>
</dbReference>
<dbReference type="Gene3D" id="3.30.470.20">
    <property type="entry name" value="ATP-grasp fold, B domain"/>
    <property type="match status" value="1"/>
</dbReference>
<dbReference type="Pfam" id="PF01259">
    <property type="entry name" value="SAICAR_synt"/>
    <property type="match status" value="1"/>
</dbReference>
<dbReference type="PROSITE" id="PS01057">
    <property type="entry name" value="SAICAR_SYNTHETASE_1"/>
    <property type="match status" value="1"/>
</dbReference>
<feature type="domain" description="SAICAR synthetase/ADE2 N-terminal" evidence="11">
    <location>
        <begin position="10"/>
        <end position="233"/>
    </location>
</feature>
<name>A0A381R2J4_9ZZZZ</name>
<comment type="pathway">
    <text evidence="1">Purine metabolism; IMP biosynthesis via de novo pathway; 5-amino-1-(5-phospho-D-ribosyl)imidazole-4-carboxamide from 5-amino-1-(5-phospho-D-ribosyl)imidazole-4-carboxylate: step 1/2.</text>
</comment>
<dbReference type="FunFam" id="3.30.470.20:FF:000006">
    <property type="entry name" value="Phosphoribosylaminoimidazole-succinocarboxamide synthase"/>
    <property type="match status" value="1"/>
</dbReference>
<keyword evidence="8" id="KW-0067">ATP-binding</keyword>
<dbReference type="InterPro" id="IPR018236">
    <property type="entry name" value="SAICAR_synthetase_CS"/>
</dbReference>
<protein>
    <recommendedName>
        <fullName evidence="4">Phosphoribosylaminoimidazole-succinocarboxamide synthase</fullName>
        <ecNumber evidence="3">6.3.2.6</ecNumber>
    </recommendedName>
    <alternativeName>
        <fullName evidence="9">SAICAR synthetase</fullName>
    </alternativeName>
</protein>
<keyword evidence="5" id="KW-0436">Ligase</keyword>
<dbReference type="PANTHER" id="PTHR43599">
    <property type="entry name" value="MULTIFUNCTIONAL PROTEIN ADE2"/>
    <property type="match status" value="1"/>
</dbReference>
<proteinExistence type="inferred from homology"/>
<evidence type="ECO:0000256" key="4">
    <source>
        <dbReference type="ARBA" id="ARBA00016460"/>
    </source>
</evidence>
<keyword evidence="7" id="KW-0658">Purine biosynthesis</keyword>
<evidence type="ECO:0000256" key="9">
    <source>
        <dbReference type="ARBA" id="ARBA00030409"/>
    </source>
</evidence>
<evidence type="ECO:0000256" key="1">
    <source>
        <dbReference type="ARBA" id="ARBA00004672"/>
    </source>
</evidence>
<dbReference type="FunFam" id="3.30.200.20:FF:000086">
    <property type="entry name" value="Phosphoribosylaminoimidazole-succinocarboxamide synthase"/>
    <property type="match status" value="1"/>
</dbReference>
<dbReference type="UniPathway" id="UPA00074">
    <property type="reaction ID" value="UER00131"/>
</dbReference>
<dbReference type="Gene3D" id="3.30.200.20">
    <property type="entry name" value="Phosphorylase Kinase, domain 1"/>
    <property type="match status" value="1"/>
</dbReference>
<dbReference type="PANTHER" id="PTHR43599:SF3">
    <property type="entry name" value="SI:DKEY-6E2.2"/>
    <property type="match status" value="1"/>
</dbReference>
<comment type="similarity">
    <text evidence="2">Belongs to the SAICAR synthetase family.</text>
</comment>